<evidence type="ECO:0000313" key="2">
    <source>
        <dbReference type="Proteomes" id="UP000228875"/>
    </source>
</evidence>
<dbReference type="Proteomes" id="UP000228875">
    <property type="component" value="Unassembled WGS sequence"/>
</dbReference>
<accession>A0A2M8DN03</accession>
<evidence type="ECO:0000313" key="1">
    <source>
        <dbReference type="EMBL" id="PJB99525.1"/>
    </source>
</evidence>
<organism evidence="1 2">
    <name type="scientific">Candidatus Nealsonbacteria bacterium CG_4_9_14_0_8_um_filter_35_12</name>
    <dbReference type="NCBI Taxonomy" id="1974692"/>
    <lineage>
        <taxon>Bacteria</taxon>
        <taxon>Candidatus Nealsoniibacteriota</taxon>
    </lineage>
</organism>
<dbReference type="NCBIfam" id="TIGR04256">
    <property type="entry name" value="GxxExxY"/>
    <property type="match status" value="1"/>
</dbReference>
<sequence>MKLNPNLLYEEDTFKIREACREIWKEFGGNFKEKIIDRALTTSLKRKGLKVDLQKRINIYYRGEKVGTYVPDKIINDCVLMEVKCKPFLMKEDKRQFWYYLKASPYKVGILVNFSPRKLEFIRRVYDLAREKEIRRKSA</sequence>
<protein>
    <submittedName>
        <fullName evidence="1">GxxExxY protein</fullName>
    </submittedName>
</protein>
<proteinExistence type="predicted"/>
<gene>
    <name evidence="1" type="ORF">CO077_01290</name>
</gene>
<comment type="caution">
    <text evidence="1">The sequence shown here is derived from an EMBL/GenBank/DDBJ whole genome shotgun (WGS) entry which is preliminary data.</text>
</comment>
<dbReference type="Pfam" id="PF13366">
    <property type="entry name" value="PDDEXK_3"/>
    <property type="match status" value="1"/>
</dbReference>
<name>A0A2M8DN03_9BACT</name>
<dbReference type="AlphaFoldDB" id="A0A2M8DN03"/>
<reference evidence="2" key="1">
    <citation type="submission" date="2017-09" db="EMBL/GenBank/DDBJ databases">
        <title>Depth-based differentiation of microbial function through sediment-hosted aquifers and enrichment of novel symbionts in the deep terrestrial subsurface.</title>
        <authorList>
            <person name="Probst A.J."/>
            <person name="Ladd B."/>
            <person name="Jarett J.K."/>
            <person name="Geller-Mcgrath D.E."/>
            <person name="Sieber C.M.K."/>
            <person name="Emerson J.B."/>
            <person name="Anantharaman K."/>
            <person name="Thomas B.C."/>
            <person name="Malmstrom R."/>
            <person name="Stieglmeier M."/>
            <person name="Klingl A."/>
            <person name="Woyke T."/>
            <person name="Ryan C.M."/>
            <person name="Banfield J.F."/>
        </authorList>
    </citation>
    <scope>NUCLEOTIDE SEQUENCE [LARGE SCALE GENOMIC DNA]</scope>
</reference>
<dbReference type="EMBL" id="PFTB01000030">
    <property type="protein sequence ID" value="PJB99525.1"/>
    <property type="molecule type" value="Genomic_DNA"/>
</dbReference>
<dbReference type="InterPro" id="IPR026350">
    <property type="entry name" value="GxxExxY"/>
</dbReference>